<dbReference type="EMBL" id="NWUJ01000002">
    <property type="protein sequence ID" value="PFH37259.1"/>
    <property type="molecule type" value="Genomic_DNA"/>
</dbReference>
<accession>A0A2A9MH76</accession>
<sequence length="414" mass="42450">MAFLFSSPFSQGSCVAEDACSTQAESSANRPNSTVGPSAASISAPLCVAPPPRPNALHHHVNFLVQASVSSVLAFPALSRSLFKDAVAISAKHSLRLHTDLKWGACRNCFTPYVPGLTCCVRLESPSAPLAASLSPSSLAPCSDASTASREGSGTCAASPASSASYSLASPRTAHRSKQEIRSSSPPSQSDVETPPSVSGRGEETAQLHESLQRPAVTGAEVGRAATPRPEAGLATSPRRLRRRRIRRSGTCRRLQRRREREGDDLRIPSLDSSVAAPPASSFPPSSSAAACSPPSAACLASSPRGPAPESPSSAAGPPSAPASSTSGPSSSLSSTSSVPAVAGGGSSASAPAHGAASGAADETQRRKKRKAVFVRDPKPCSASFLRVTCLTCGVAGRRATIPQRPLEEEDSIR</sequence>
<dbReference type="VEuPathDB" id="ToxoDB:BESB_037170"/>
<dbReference type="GeneID" id="40308698"/>
<evidence type="ECO:0000313" key="2">
    <source>
        <dbReference type="EMBL" id="PFH37259.1"/>
    </source>
</evidence>
<keyword evidence="3" id="KW-1185">Reference proteome</keyword>
<dbReference type="InterPro" id="IPR007175">
    <property type="entry name" value="Rpr2/Snm1/Rpp21"/>
</dbReference>
<dbReference type="OrthoDB" id="333891at2759"/>
<comment type="caution">
    <text evidence="2">The sequence shown here is derived from an EMBL/GenBank/DDBJ whole genome shotgun (WGS) entry which is preliminary data.</text>
</comment>
<feature type="compositionally biased region" description="Polar residues" evidence="1">
    <location>
        <begin position="182"/>
        <end position="192"/>
    </location>
</feature>
<dbReference type="Pfam" id="PF04032">
    <property type="entry name" value="Rpr2"/>
    <property type="match status" value="1"/>
</dbReference>
<feature type="compositionally biased region" description="Low complexity" evidence="1">
    <location>
        <begin position="311"/>
        <end position="361"/>
    </location>
</feature>
<proteinExistence type="predicted"/>
<gene>
    <name evidence="2" type="ORF">BESB_037170</name>
</gene>
<organism evidence="2 3">
    <name type="scientific">Besnoitia besnoiti</name>
    <name type="common">Apicomplexan protozoan</name>
    <dbReference type="NCBI Taxonomy" id="94643"/>
    <lineage>
        <taxon>Eukaryota</taxon>
        <taxon>Sar</taxon>
        <taxon>Alveolata</taxon>
        <taxon>Apicomplexa</taxon>
        <taxon>Conoidasida</taxon>
        <taxon>Coccidia</taxon>
        <taxon>Eucoccidiorida</taxon>
        <taxon>Eimeriorina</taxon>
        <taxon>Sarcocystidae</taxon>
        <taxon>Besnoitia</taxon>
    </lineage>
</organism>
<evidence type="ECO:0000256" key="1">
    <source>
        <dbReference type="SAM" id="MobiDB-lite"/>
    </source>
</evidence>
<dbReference type="GO" id="GO:0006396">
    <property type="term" value="P:RNA processing"/>
    <property type="evidence" value="ECO:0007669"/>
    <property type="project" value="InterPro"/>
</dbReference>
<reference evidence="2 3" key="1">
    <citation type="submission" date="2017-09" db="EMBL/GenBank/DDBJ databases">
        <title>Genome sequencing of Besnoitia besnoiti strain Bb-Ger1.</title>
        <authorList>
            <person name="Schares G."/>
            <person name="Venepally P."/>
            <person name="Lorenzi H.A."/>
        </authorList>
    </citation>
    <scope>NUCLEOTIDE SEQUENCE [LARGE SCALE GENOMIC DNA]</scope>
    <source>
        <strain evidence="2 3">Bb-Ger1</strain>
    </source>
</reference>
<evidence type="ECO:0000313" key="3">
    <source>
        <dbReference type="Proteomes" id="UP000224006"/>
    </source>
</evidence>
<feature type="compositionally biased region" description="Low complexity" evidence="1">
    <location>
        <begin position="157"/>
        <end position="170"/>
    </location>
</feature>
<feature type="compositionally biased region" description="Low complexity" evidence="1">
    <location>
        <begin position="269"/>
        <end position="305"/>
    </location>
</feature>
<dbReference type="KEGG" id="bbes:BESB_037170"/>
<name>A0A2A9MH76_BESBE</name>
<protein>
    <submittedName>
        <fullName evidence="2">Sodium:neurotransmitter symporter family protein</fullName>
    </submittedName>
</protein>
<dbReference type="Proteomes" id="UP000224006">
    <property type="component" value="Chromosome II"/>
</dbReference>
<dbReference type="RefSeq" id="XP_029221268.1">
    <property type="nucleotide sequence ID" value="XM_029362303.1"/>
</dbReference>
<feature type="compositionally biased region" description="Basic residues" evidence="1">
    <location>
        <begin position="239"/>
        <end position="258"/>
    </location>
</feature>
<feature type="region of interest" description="Disordered" evidence="1">
    <location>
        <begin position="141"/>
        <end position="374"/>
    </location>
</feature>
<dbReference type="AlphaFoldDB" id="A0A2A9MH76"/>